<dbReference type="Gene3D" id="3.40.630.30">
    <property type="match status" value="1"/>
</dbReference>
<feature type="domain" description="N-acetyltransferase" evidence="3">
    <location>
        <begin position="3"/>
        <end position="188"/>
    </location>
</feature>
<dbReference type="EMBL" id="QFVR01000002">
    <property type="protein sequence ID" value="PWI26697.1"/>
    <property type="molecule type" value="Genomic_DNA"/>
</dbReference>
<keyword evidence="2" id="KW-0012">Acyltransferase</keyword>
<dbReference type="CDD" id="cd04301">
    <property type="entry name" value="NAT_SF"/>
    <property type="match status" value="1"/>
</dbReference>
<dbReference type="Pfam" id="PF00583">
    <property type="entry name" value="Acetyltransf_1"/>
    <property type="match status" value="1"/>
</dbReference>
<proteinExistence type="predicted"/>
<dbReference type="PANTHER" id="PTHR43420">
    <property type="entry name" value="ACETYLTRANSFERASE"/>
    <property type="match status" value="1"/>
</dbReference>
<dbReference type="RefSeq" id="WP_109304868.1">
    <property type="nucleotide sequence ID" value="NZ_BJUF01000002.1"/>
</dbReference>
<name>A0A2U3AQ96_9BACL</name>
<gene>
    <name evidence="4" type="ORF">DEX24_02770</name>
</gene>
<dbReference type="OrthoDB" id="5319888at2"/>
<evidence type="ECO:0000313" key="4">
    <source>
        <dbReference type="EMBL" id="PWI26697.1"/>
    </source>
</evidence>
<keyword evidence="5" id="KW-1185">Reference proteome</keyword>
<dbReference type="InterPro" id="IPR000182">
    <property type="entry name" value="GNAT_dom"/>
</dbReference>
<comment type="caution">
    <text evidence="4">The sequence shown here is derived from an EMBL/GenBank/DDBJ whole genome shotgun (WGS) entry which is preliminary data.</text>
</comment>
<evidence type="ECO:0000313" key="5">
    <source>
        <dbReference type="Proteomes" id="UP000245938"/>
    </source>
</evidence>
<dbReference type="PANTHER" id="PTHR43420:SF47">
    <property type="entry name" value="N-ACETYLTRANSFERASE DOMAIN-CONTAINING PROTEIN"/>
    <property type="match status" value="1"/>
</dbReference>
<dbReference type="InterPro" id="IPR016181">
    <property type="entry name" value="Acyl_CoA_acyltransferase"/>
</dbReference>
<dbReference type="SUPFAM" id="SSF55729">
    <property type="entry name" value="Acyl-CoA N-acyltransferases (Nat)"/>
    <property type="match status" value="1"/>
</dbReference>
<dbReference type="PROSITE" id="PS51186">
    <property type="entry name" value="GNAT"/>
    <property type="match status" value="1"/>
</dbReference>
<evidence type="ECO:0000256" key="1">
    <source>
        <dbReference type="ARBA" id="ARBA00022679"/>
    </source>
</evidence>
<keyword evidence="1 4" id="KW-0808">Transferase</keyword>
<evidence type="ECO:0000259" key="3">
    <source>
        <dbReference type="PROSITE" id="PS51186"/>
    </source>
</evidence>
<dbReference type="AlphaFoldDB" id="A0A2U3AQ96"/>
<accession>A0A2U3AQ96</accession>
<dbReference type="Proteomes" id="UP000245938">
    <property type="component" value="Unassembled WGS sequence"/>
</dbReference>
<reference evidence="4 5" key="1">
    <citation type="submission" date="2018-05" db="EMBL/GenBank/DDBJ databases">
        <title>Kurthia sibirica genome sequence.</title>
        <authorList>
            <person name="Maclea K.S."/>
            <person name="Goen A.E."/>
        </authorList>
    </citation>
    <scope>NUCLEOTIDE SEQUENCE [LARGE SCALE GENOMIC DNA]</scope>
    <source>
        <strain evidence="4 5">ATCC 49154</strain>
    </source>
</reference>
<protein>
    <submittedName>
        <fullName evidence="4">GNAT family N-acetyltransferase</fullName>
    </submittedName>
</protein>
<organism evidence="4 5">
    <name type="scientific">Kurthia sibirica</name>
    <dbReference type="NCBI Taxonomy" id="202750"/>
    <lineage>
        <taxon>Bacteria</taxon>
        <taxon>Bacillati</taxon>
        <taxon>Bacillota</taxon>
        <taxon>Bacilli</taxon>
        <taxon>Bacillales</taxon>
        <taxon>Caryophanaceae</taxon>
        <taxon>Kurthia</taxon>
    </lineage>
</organism>
<dbReference type="InterPro" id="IPR050680">
    <property type="entry name" value="YpeA/RimI_acetyltransf"/>
</dbReference>
<sequence>MNITVRRAQLADGPAVAPLIIDAIGDIAQRITGETNPQAVTAGLIELFNREDNRNSHLNTYIADNNGQVAGILVIYGGDEAIQLDANLEKWLAAKNAPIQTIEVEARADEFYIDTLCVNSAFRGQGIGTILLNYAEKLCAEKGYKKLSLSVEQEKVRARQLYEKIGYVYAEPWMIIGEEFDHMIKEIH</sequence>
<evidence type="ECO:0000256" key="2">
    <source>
        <dbReference type="ARBA" id="ARBA00023315"/>
    </source>
</evidence>
<dbReference type="GO" id="GO:0016747">
    <property type="term" value="F:acyltransferase activity, transferring groups other than amino-acyl groups"/>
    <property type="evidence" value="ECO:0007669"/>
    <property type="project" value="InterPro"/>
</dbReference>